<dbReference type="InterPro" id="IPR003825">
    <property type="entry name" value="Colicin-V_CvpA"/>
</dbReference>
<evidence type="ECO:0000259" key="6">
    <source>
        <dbReference type="Pfam" id="PF00188"/>
    </source>
</evidence>
<evidence type="ECO:0000313" key="8">
    <source>
        <dbReference type="Proteomes" id="UP001225596"/>
    </source>
</evidence>
<dbReference type="CDD" id="cd05379">
    <property type="entry name" value="CAP_bacterial"/>
    <property type="match status" value="1"/>
</dbReference>
<dbReference type="Proteomes" id="UP001225596">
    <property type="component" value="Unassembled WGS sequence"/>
</dbReference>
<keyword evidence="3 5" id="KW-1133">Transmembrane helix</keyword>
<reference evidence="7 8" key="1">
    <citation type="submission" date="2023-08" db="EMBL/GenBank/DDBJ databases">
        <title>Oxalobacteraceae gen .nov., isolated from river sludge outside the plant.</title>
        <authorList>
            <person name="Zhao S.Y."/>
        </authorList>
    </citation>
    <scope>NUCLEOTIDE SEQUENCE [LARGE SCALE GENOMIC DNA]</scope>
    <source>
        <strain evidence="7 8">R-40</strain>
    </source>
</reference>
<feature type="transmembrane region" description="Helical" evidence="5">
    <location>
        <begin position="53"/>
        <end position="84"/>
    </location>
</feature>
<evidence type="ECO:0000313" key="7">
    <source>
        <dbReference type="EMBL" id="MDQ9172118.1"/>
    </source>
</evidence>
<feature type="domain" description="SCP" evidence="6">
    <location>
        <begin position="203"/>
        <end position="316"/>
    </location>
</feature>
<dbReference type="Pfam" id="PF02674">
    <property type="entry name" value="Colicin_V"/>
    <property type="match status" value="1"/>
</dbReference>
<gene>
    <name evidence="7" type="ORF">Q8A64_17030</name>
</gene>
<protein>
    <submittedName>
        <fullName evidence="7">CvpA family protein</fullName>
    </submittedName>
</protein>
<dbReference type="PANTHER" id="PTHR31157:SF1">
    <property type="entry name" value="SCP DOMAIN-CONTAINING PROTEIN"/>
    <property type="match status" value="1"/>
</dbReference>
<dbReference type="PANTHER" id="PTHR31157">
    <property type="entry name" value="SCP DOMAIN-CONTAINING PROTEIN"/>
    <property type="match status" value="1"/>
</dbReference>
<keyword evidence="2 5" id="KW-0812">Transmembrane</keyword>
<comment type="subcellular location">
    <subcellularLocation>
        <location evidence="1">Membrane</location>
        <topology evidence="1">Multi-pass membrane protein</topology>
    </subcellularLocation>
</comment>
<feature type="transmembrane region" description="Helical" evidence="5">
    <location>
        <begin position="31"/>
        <end position="47"/>
    </location>
</feature>
<dbReference type="SUPFAM" id="SSF55797">
    <property type="entry name" value="PR-1-like"/>
    <property type="match status" value="1"/>
</dbReference>
<dbReference type="InterPro" id="IPR035940">
    <property type="entry name" value="CAP_sf"/>
</dbReference>
<comment type="caution">
    <text evidence="7">The sequence shown here is derived from an EMBL/GenBank/DDBJ whole genome shotgun (WGS) entry which is preliminary data.</text>
</comment>
<accession>A0ABU1BUZ4</accession>
<evidence type="ECO:0000256" key="5">
    <source>
        <dbReference type="SAM" id="Phobius"/>
    </source>
</evidence>
<feature type="transmembrane region" description="Helical" evidence="5">
    <location>
        <begin position="6"/>
        <end position="22"/>
    </location>
</feature>
<keyword evidence="4 5" id="KW-0472">Membrane</keyword>
<evidence type="ECO:0000256" key="3">
    <source>
        <dbReference type="ARBA" id="ARBA00022989"/>
    </source>
</evidence>
<dbReference type="Pfam" id="PF00188">
    <property type="entry name" value="CAP"/>
    <property type="match status" value="1"/>
</dbReference>
<dbReference type="Gene3D" id="3.40.33.10">
    <property type="entry name" value="CAP"/>
    <property type="match status" value="1"/>
</dbReference>
<dbReference type="InterPro" id="IPR014044">
    <property type="entry name" value="CAP_dom"/>
</dbReference>
<proteinExistence type="predicted"/>
<dbReference type="EMBL" id="JAUYVH010000016">
    <property type="protein sequence ID" value="MDQ9172118.1"/>
    <property type="molecule type" value="Genomic_DNA"/>
</dbReference>
<evidence type="ECO:0000256" key="1">
    <source>
        <dbReference type="ARBA" id="ARBA00004141"/>
    </source>
</evidence>
<feature type="transmembrane region" description="Helical" evidence="5">
    <location>
        <begin position="105"/>
        <end position="128"/>
    </location>
</feature>
<sequence length="320" mass="35349">MELNWIDLLLGTVMLLSIWAGWQRGFLLESLDLLTWLGGLVLAMWFYQPVAQWMASFAILSIAWAKPIGFLTVLLSASFALRYVAGKLVSRIPKTVQQHTMNKALGILPGLANGFIYAIIFAALLMAFPLPSSVQNEARDSEITNEFVGYAEIIEASLRPVFDEAISETLTMRTVQPQSKDSIKLPFKLDRSEPRPKLEEQLLALVNKERTAAGLKPLAMDAELTRAARKHSADMLARGYFSHYSPEGKSAFDRLRAEKISFLAAGENLAFAPTVRIAHTGLMNSPGHRANIMRPVFGKVGIGIMDAGPRGIMVTQKFSN</sequence>
<organism evidence="7 8">
    <name type="scientific">Keguizhuia sedimenti</name>
    <dbReference type="NCBI Taxonomy" id="3064264"/>
    <lineage>
        <taxon>Bacteria</taxon>
        <taxon>Pseudomonadati</taxon>
        <taxon>Pseudomonadota</taxon>
        <taxon>Betaproteobacteria</taxon>
        <taxon>Burkholderiales</taxon>
        <taxon>Oxalobacteraceae</taxon>
        <taxon>Keguizhuia</taxon>
    </lineage>
</organism>
<name>A0ABU1BUZ4_9BURK</name>
<evidence type="ECO:0000256" key="4">
    <source>
        <dbReference type="ARBA" id="ARBA00023136"/>
    </source>
</evidence>
<evidence type="ECO:0000256" key="2">
    <source>
        <dbReference type="ARBA" id="ARBA00022692"/>
    </source>
</evidence>
<keyword evidence="8" id="KW-1185">Reference proteome</keyword>
<dbReference type="RefSeq" id="WP_338438117.1">
    <property type="nucleotide sequence ID" value="NZ_JAUYVH010000016.1"/>
</dbReference>